<dbReference type="Proteomes" id="UP001199642">
    <property type="component" value="Chromosome"/>
</dbReference>
<name>A0ABY3RXZ5_9MICO</name>
<evidence type="ECO:0000313" key="2">
    <source>
        <dbReference type="Proteomes" id="UP001199642"/>
    </source>
</evidence>
<keyword evidence="2" id="KW-1185">Reference proteome</keyword>
<dbReference type="EMBL" id="CP082781">
    <property type="protein sequence ID" value="UGS27352.1"/>
    <property type="molecule type" value="Genomic_DNA"/>
</dbReference>
<organism evidence="1 2">
    <name type="scientific">Microbacterium resistens</name>
    <dbReference type="NCBI Taxonomy" id="156977"/>
    <lineage>
        <taxon>Bacteria</taxon>
        <taxon>Bacillati</taxon>
        <taxon>Actinomycetota</taxon>
        <taxon>Actinomycetes</taxon>
        <taxon>Micrococcales</taxon>
        <taxon>Microbacteriaceae</taxon>
        <taxon>Microbacterium</taxon>
    </lineage>
</organism>
<accession>A0ABY3RXZ5</accession>
<proteinExistence type="predicted"/>
<protein>
    <submittedName>
        <fullName evidence="1">Uncharacterized protein</fullName>
    </submittedName>
</protein>
<gene>
    <name evidence="1" type="ORF">K8F61_03860</name>
</gene>
<sequence>MSWDVLIMRLPQEIQTYDDLSACESDPMLPLGTLEDVRRHIDATFPDTDWSDPRWGIWRGLEGSIEFSLGRDGDAPLEHLMLHVRAGDEIVGRIVALCEGAGWKALDTSATEFLVSAADTSGLSGWQSLRDRAAGRDA</sequence>
<reference evidence="1 2" key="1">
    <citation type="submission" date="2023-01" db="EMBL/GenBank/DDBJ databases">
        <title>Characterization of estradiol degrading bacteria Microbacterium sp. MZT7 and reveal degrading genes through genome analysis.</title>
        <authorList>
            <person name="Hao P."/>
            <person name="Gao Y."/>
        </authorList>
    </citation>
    <scope>NUCLEOTIDE SEQUENCE [LARGE SCALE GENOMIC DNA]</scope>
    <source>
        <strain evidence="1 2">MZT7</strain>
    </source>
</reference>
<evidence type="ECO:0000313" key="1">
    <source>
        <dbReference type="EMBL" id="UGS27352.1"/>
    </source>
</evidence>
<dbReference type="RefSeq" id="WP_231820739.1">
    <property type="nucleotide sequence ID" value="NZ_CP082781.1"/>
</dbReference>